<evidence type="ECO:0000313" key="7">
    <source>
        <dbReference type="Proteomes" id="UP000008281"/>
    </source>
</evidence>
<evidence type="ECO:0000256" key="2">
    <source>
        <dbReference type="ARBA" id="ARBA00022692"/>
    </source>
</evidence>
<dbReference type="Pfam" id="PF10292">
    <property type="entry name" value="7TM_GPCR_Srab"/>
    <property type="match status" value="1"/>
</dbReference>
<keyword evidence="2 5" id="KW-0812">Transmembrane</keyword>
<organism evidence="7">
    <name type="scientific">Caenorhabditis remanei</name>
    <name type="common">Caenorhabditis vulgaris</name>
    <dbReference type="NCBI Taxonomy" id="31234"/>
    <lineage>
        <taxon>Eukaryota</taxon>
        <taxon>Metazoa</taxon>
        <taxon>Ecdysozoa</taxon>
        <taxon>Nematoda</taxon>
        <taxon>Chromadorea</taxon>
        <taxon>Rhabditida</taxon>
        <taxon>Rhabditina</taxon>
        <taxon>Rhabditomorpha</taxon>
        <taxon>Rhabditoidea</taxon>
        <taxon>Rhabditidae</taxon>
        <taxon>Peloderinae</taxon>
        <taxon>Caenorhabditis</taxon>
    </lineage>
</organism>
<dbReference type="InterPro" id="IPR019408">
    <property type="entry name" value="7TM_GPCR_serpentine_rcpt_Srab"/>
</dbReference>
<evidence type="ECO:0000256" key="1">
    <source>
        <dbReference type="ARBA" id="ARBA00004141"/>
    </source>
</evidence>
<dbReference type="AlphaFoldDB" id="E3NUR6"/>
<dbReference type="STRING" id="31234.E3NUR6"/>
<keyword evidence="4 5" id="KW-0472">Membrane</keyword>
<accession>E3NUR6</accession>
<sequence length="73" mass="8319">MSVNTLNCELMKDIAQFPPLSALLLSFLLMSVLILPLMGWLIVRIAKNQLYHLNTRILLIVHCSGIFVHCLDR</sequence>
<gene>
    <name evidence="6" type="ORF">CRE_23278</name>
</gene>
<evidence type="ECO:0000256" key="3">
    <source>
        <dbReference type="ARBA" id="ARBA00022989"/>
    </source>
</evidence>
<comment type="subcellular location">
    <subcellularLocation>
        <location evidence="1">Membrane</location>
        <topology evidence="1">Multi-pass membrane protein</topology>
    </subcellularLocation>
</comment>
<keyword evidence="7" id="KW-1185">Reference proteome</keyword>
<feature type="transmembrane region" description="Helical" evidence="5">
    <location>
        <begin position="20"/>
        <end position="43"/>
    </location>
</feature>
<evidence type="ECO:0000313" key="6">
    <source>
        <dbReference type="EMBL" id="EFO96140.1"/>
    </source>
</evidence>
<evidence type="ECO:0000256" key="5">
    <source>
        <dbReference type="SAM" id="Phobius"/>
    </source>
</evidence>
<dbReference type="Proteomes" id="UP000008281">
    <property type="component" value="Unassembled WGS sequence"/>
</dbReference>
<evidence type="ECO:0000256" key="4">
    <source>
        <dbReference type="ARBA" id="ARBA00023136"/>
    </source>
</evidence>
<dbReference type="eggNOG" id="ENOG502TGZQ">
    <property type="taxonomic scope" value="Eukaryota"/>
</dbReference>
<name>E3NUR6_CAERE</name>
<protein>
    <submittedName>
        <fullName evidence="6">Uncharacterized protein</fullName>
    </submittedName>
</protein>
<reference evidence="6" key="1">
    <citation type="submission" date="2007-07" db="EMBL/GenBank/DDBJ databases">
        <title>PCAP assembly of the Caenorhabditis remanei genome.</title>
        <authorList>
            <consortium name="The Caenorhabditis remanei Sequencing Consortium"/>
            <person name="Wilson R.K."/>
        </authorList>
    </citation>
    <scope>NUCLEOTIDE SEQUENCE [LARGE SCALE GENOMIC DNA]</scope>
    <source>
        <strain evidence="6">PB4641</strain>
    </source>
</reference>
<dbReference type="EMBL" id="DS270654">
    <property type="protein sequence ID" value="EFO96140.1"/>
    <property type="molecule type" value="Genomic_DNA"/>
</dbReference>
<keyword evidence="3 5" id="KW-1133">Transmembrane helix</keyword>
<dbReference type="InParanoid" id="E3NUR6"/>
<dbReference type="GO" id="GO:0016020">
    <property type="term" value="C:membrane"/>
    <property type="evidence" value="ECO:0007669"/>
    <property type="project" value="UniProtKB-SubCell"/>
</dbReference>
<proteinExistence type="predicted"/>
<dbReference type="HOGENOM" id="CLU_2707179_0_0_1"/>